<evidence type="ECO:0000313" key="3">
    <source>
        <dbReference type="EMBL" id="KAF9069280.1"/>
    </source>
</evidence>
<evidence type="ECO:0000256" key="1">
    <source>
        <dbReference type="SAM" id="MobiDB-lite"/>
    </source>
</evidence>
<sequence>MLNVCRRKPVDFSTVQPSGRPTSLLSSGSRALSSAGPKQFRREGGIKNLSTIQQFNNHCISWIKDVTIFFTFTIRPVKAQTTIDDAQSAFSFASAWNVITPSDPCSGCAFKPDASQILDGTWHEGSVAGSTGSLAFDGTGVSLFGVVNGAETCAMTFVLDGTTSSLDLSAIPPSVKTYNYQYFAQGGLSSGSHTLSWTIGASVDNAIALIDYAVVTSAAAVAAPVGTTNPGSSPTPSSPAGAQTTTVTSQASASSSSNTQLPSSLSITGSGSLTSSSQLNSSSSTILAAITSGSPTTESPASESAVVITVGTSLVTSMVISSATSTPAADVSLAPQKPKTALIVGAVLGSVLGLVLAFTLLFLILRRRRRSKTPKSTPFYYNHRKFPSFMKE</sequence>
<feature type="region of interest" description="Disordered" evidence="1">
    <location>
        <begin position="227"/>
        <end position="263"/>
    </location>
</feature>
<organism evidence="3 4">
    <name type="scientific">Rhodocollybia butyracea</name>
    <dbReference type="NCBI Taxonomy" id="206335"/>
    <lineage>
        <taxon>Eukaryota</taxon>
        <taxon>Fungi</taxon>
        <taxon>Dikarya</taxon>
        <taxon>Basidiomycota</taxon>
        <taxon>Agaricomycotina</taxon>
        <taxon>Agaricomycetes</taxon>
        <taxon>Agaricomycetidae</taxon>
        <taxon>Agaricales</taxon>
        <taxon>Marasmiineae</taxon>
        <taxon>Omphalotaceae</taxon>
        <taxon>Rhodocollybia</taxon>
    </lineage>
</organism>
<keyword evidence="4" id="KW-1185">Reference proteome</keyword>
<proteinExistence type="predicted"/>
<dbReference type="OrthoDB" id="3245657at2759"/>
<accession>A0A9P5PWD2</accession>
<feature type="region of interest" description="Disordered" evidence="1">
    <location>
        <begin position="13"/>
        <end position="37"/>
    </location>
</feature>
<dbReference type="EMBL" id="JADNRY010000052">
    <property type="protein sequence ID" value="KAF9069280.1"/>
    <property type="molecule type" value="Genomic_DNA"/>
</dbReference>
<dbReference type="Gene3D" id="2.60.120.260">
    <property type="entry name" value="Galactose-binding domain-like"/>
    <property type="match status" value="1"/>
</dbReference>
<dbReference type="AlphaFoldDB" id="A0A9P5PWD2"/>
<reference evidence="3" key="1">
    <citation type="submission" date="2020-11" db="EMBL/GenBank/DDBJ databases">
        <authorList>
            <consortium name="DOE Joint Genome Institute"/>
            <person name="Ahrendt S."/>
            <person name="Riley R."/>
            <person name="Andreopoulos W."/>
            <person name="Labutti K."/>
            <person name="Pangilinan J."/>
            <person name="Ruiz-Duenas F.J."/>
            <person name="Barrasa J.M."/>
            <person name="Sanchez-Garcia M."/>
            <person name="Camarero S."/>
            <person name="Miyauchi S."/>
            <person name="Serrano A."/>
            <person name="Linde D."/>
            <person name="Babiker R."/>
            <person name="Drula E."/>
            <person name="Ayuso-Fernandez I."/>
            <person name="Pacheco R."/>
            <person name="Padilla G."/>
            <person name="Ferreira P."/>
            <person name="Barriuso J."/>
            <person name="Kellner H."/>
            <person name="Castanera R."/>
            <person name="Alfaro M."/>
            <person name="Ramirez L."/>
            <person name="Pisabarro A.G."/>
            <person name="Kuo A."/>
            <person name="Tritt A."/>
            <person name="Lipzen A."/>
            <person name="He G."/>
            <person name="Yan M."/>
            <person name="Ng V."/>
            <person name="Cullen D."/>
            <person name="Martin F."/>
            <person name="Rosso M.-N."/>
            <person name="Henrissat B."/>
            <person name="Hibbett D."/>
            <person name="Martinez A.T."/>
            <person name="Grigoriev I.V."/>
        </authorList>
    </citation>
    <scope>NUCLEOTIDE SEQUENCE</scope>
    <source>
        <strain evidence="3">AH 40177</strain>
    </source>
</reference>
<protein>
    <submittedName>
        <fullName evidence="3">Uncharacterized protein</fullName>
    </submittedName>
</protein>
<keyword evidence="2" id="KW-1133">Transmembrane helix</keyword>
<gene>
    <name evidence="3" type="ORF">BDP27DRAFT_729740</name>
</gene>
<evidence type="ECO:0000256" key="2">
    <source>
        <dbReference type="SAM" id="Phobius"/>
    </source>
</evidence>
<keyword evidence="2" id="KW-0812">Transmembrane</keyword>
<feature type="transmembrane region" description="Helical" evidence="2">
    <location>
        <begin position="341"/>
        <end position="365"/>
    </location>
</feature>
<keyword evidence="2" id="KW-0472">Membrane</keyword>
<dbReference type="Proteomes" id="UP000772434">
    <property type="component" value="Unassembled WGS sequence"/>
</dbReference>
<name>A0A9P5PWD2_9AGAR</name>
<feature type="compositionally biased region" description="Low complexity" evidence="1">
    <location>
        <begin position="23"/>
        <end position="36"/>
    </location>
</feature>
<comment type="caution">
    <text evidence="3">The sequence shown here is derived from an EMBL/GenBank/DDBJ whole genome shotgun (WGS) entry which is preliminary data.</text>
</comment>
<evidence type="ECO:0000313" key="4">
    <source>
        <dbReference type="Proteomes" id="UP000772434"/>
    </source>
</evidence>